<organism evidence="2 3">
    <name type="scientific">Penaeus vannamei</name>
    <name type="common">Whiteleg shrimp</name>
    <name type="synonym">Litopenaeus vannamei</name>
    <dbReference type="NCBI Taxonomy" id="6689"/>
    <lineage>
        <taxon>Eukaryota</taxon>
        <taxon>Metazoa</taxon>
        <taxon>Ecdysozoa</taxon>
        <taxon>Arthropoda</taxon>
        <taxon>Crustacea</taxon>
        <taxon>Multicrustacea</taxon>
        <taxon>Malacostraca</taxon>
        <taxon>Eumalacostraca</taxon>
        <taxon>Eucarida</taxon>
        <taxon>Decapoda</taxon>
        <taxon>Dendrobranchiata</taxon>
        <taxon>Penaeoidea</taxon>
        <taxon>Penaeidae</taxon>
        <taxon>Penaeus</taxon>
    </lineage>
</organism>
<feature type="compositionally biased region" description="Acidic residues" evidence="1">
    <location>
        <begin position="507"/>
        <end position="535"/>
    </location>
</feature>
<feature type="compositionally biased region" description="Basic and acidic residues" evidence="1">
    <location>
        <begin position="51"/>
        <end position="118"/>
    </location>
</feature>
<dbReference type="GO" id="GO:0005634">
    <property type="term" value="C:nucleus"/>
    <property type="evidence" value="ECO:0007669"/>
    <property type="project" value="TreeGrafter"/>
</dbReference>
<gene>
    <name evidence="2" type="ORF">C7M84_009001</name>
</gene>
<feature type="compositionally biased region" description="Basic residues" evidence="1">
    <location>
        <begin position="1"/>
        <end position="13"/>
    </location>
</feature>
<reference evidence="2 3" key="2">
    <citation type="submission" date="2019-01" db="EMBL/GenBank/DDBJ databases">
        <title>The decoding of complex shrimp genome reveals the adaptation for benthos swimmer, frequently molting mechanism and breeding impact on genome.</title>
        <authorList>
            <person name="Sun Y."/>
            <person name="Gao Y."/>
            <person name="Yu Y."/>
        </authorList>
    </citation>
    <scope>NUCLEOTIDE SEQUENCE [LARGE SCALE GENOMIC DNA]</scope>
    <source>
        <tissue evidence="2">Muscle</tissue>
    </source>
</reference>
<dbReference type="STRING" id="6689.A0A3R7NFB2"/>
<comment type="caution">
    <text evidence="2">The sequence shown here is derived from an EMBL/GenBank/DDBJ whole genome shotgun (WGS) entry which is preliminary data.</text>
</comment>
<dbReference type="EMBL" id="QCYY01000213">
    <property type="protein sequence ID" value="ROT85679.1"/>
    <property type="molecule type" value="Genomic_DNA"/>
</dbReference>
<accession>A0A3R7NFB2</accession>
<reference evidence="2 3" key="1">
    <citation type="submission" date="2018-04" db="EMBL/GenBank/DDBJ databases">
        <authorList>
            <person name="Zhang X."/>
            <person name="Yuan J."/>
            <person name="Li F."/>
            <person name="Xiang J."/>
        </authorList>
    </citation>
    <scope>NUCLEOTIDE SEQUENCE [LARGE SCALE GENOMIC DNA]</scope>
    <source>
        <tissue evidence="2">Muscle</tissue>
    </source>
</reference>
<protein>
    <submittedName>
        <fullName evidence="2">Putative trichohyalin</fullName>
    </submittedName>
</protein>
<feature type="compositionally biased region" description="Basic and acidic residues" evidence="1">
    <location>
        <begin position="644"/>
        <end position="693"/>
    </location>
</feature>
<dbReference type="PANTHER" id="PTHR15491:SF9">
    <property type="entry name" value="CIP1-INTERACTING ZINC FINGER PROTEIN"/>
    <property type="match status" value="1"/>
</dbReference>
<dbReference type="OrthoDB" id="6354489at2759"/>
<feature type="region of interest" description="Disordered" evidence="1">
    <location>
        <begin position="585"/>
        <end position="717"/>
    </location>
</feature>
<feature type="compositionally biased region" description="Acidic residues" evidence="1">
    <location>
        <begin position="597"/>
        <end position="610"/>
    </location>
</feature>
<dbReference type="AlphaFoldDB" id="A0A3R7NFB2"/>
<dbReference type="InterPro" id="IPR026811">
    <property type="entry name" value="CIZ1"/>
</dbReference>
<name>A0A3R7NFB2_PENVA</name>
<feature type="compositionally biased region" description="Basic and acidic residues" evidence="1">
    <location>
        <begin position="177"/>
        <end position="199"/>
    </location>
</feature>
<feature type="compositionally biased region" description="Basic and acidic residues" evidence="1">
    <location>
        <begin position="585"/>
        <end position="595"/>
    </location>
</feature>
<dbReference type="Proteomes" id="UP000283509">
    <property type="component" value="Unassembled WGS sequence"/>
</dbReference>
<proteinExistence type="predicted"/>
<evidence type="ECO:0000313" key="3">
    <source>
        <dbReference type="Proteomes" id="UP000283509"/>
    </source>
</evidence>
<feature type="compositionally biased region" description="Gly residues" evidence="1">
    <location>
        <begin position="203"/>
        <end position="215"/>
    </location>
</feature>
<feature type="region of interest" description="Disordered" evidence="1">
    <location>
        <begin position="49"/>
        <end position="218"/>
    </location>
</feature>
<keyword evidence="3" id="KW-1185">Reference proteome</keyword>
<evidence type="ECO:0000256" key="1">
    <source>
        <dbReference type="SAM" id="MobiDB-lite"/>
    </source>
</evidence>
<feature type="region of interest" description="Disordered" evidence="1">
    <location>
        <begin position="391"/>
        <end position="410"/>
    </location>
</feature>
<feature type="region of interest" description="Disordered" evidence="1">
    <location>
        <begin position="422"/>
        <end position="541"/>
    </location>
</feature>
<evidence type="ECO:0000313" key="2">
    <source>
        <dbReference type="EMBL" id="ROT85679.1"/>
    </source>
</evidence>
<feature type="region of interest" description="Disordered" evidence="1">
    <location>
        <begin position="1"/>
        <end position="24"/>
    </location>
</feature>
<sequence length="717" mass="81559">MDYYHHHHHHGGRSPHPSQRQHDPEKLLASLGPEAQLALTTAIINSVLKTPDGREGRGNFRDNREPNYRHQRDPRRDGRGGYYREESRERRHFGEDRRYEPRSHHQEGRSHHYDREKPPAGPPRSRYGKYPGQSKRRPSPHGHPGAAYKRQRMESIEAGGSPHREEFAENDSGAASTHDRPRDREHHSEGPKEGHDSHEVAAGGNGNGEGEGGPSGVQVTIRADGERAVNSEGHVRTRVAGRLFVELRCPHCPSQRSITFKEYKFHLGSEGHKQQLNRLARKHSVVLRKIRVQQRQEQKEIEAKWREENGEEFKSAVTRFCSTCKLAFKCLGKNSSDGISHHSRSKLHRMQRHYLHPRCGICRITFPSRMVYEHHIASINHLRVRTATIDSQGGSRRNENHNQEEEGVDLDLANFMTLDSVGEDDDEEVGSEHEEITGGIDAVEAAEKEAATGDEDEDEDLDESESSSNRNKGHGRYRSKDELQYGRRGRNVGSSKGKRHRAHDRGDEDEEEDIPMESDWDKDQPEEDDDEDEEEHQPLGTEYVRRIEAYFCSLCYKIIRADSSLGSRAVQRHCRSFDHLSHYHDQHPASHHGEDGISGDEAEGDLEDDPDQAKLWEEVDKGLTALQGEIMTEIEGEDGLEGNSKIDKKENGGTTKEKESEEAGEEEKGFGNGKQAKEASREEDKEDESPVKEEEAEDMVNATTVKEWEEVGEEFTE</sequence>
<feature type="compositionally biased region" description="Acidic residues" evidence="1">
    <location>
        <begin position="452"/>
        <end position="465"/>
    </location>
</feature>
<dbReference type="PANTHER" id="PTHR15491">
    <property type="match status" value="1"/>
</dbReference>
<feature type="compositionally biased region" description="Basic and acidic residues" evidence="1">
    <location>
        <begin position="611"/>
        <end position="621"/>
    </location>
</feature>